<name>A0A1C7MZ71_9FUNG</name>
<dbReference type="EMBL" id="LUGH01001085">
    <property type="protein sequence ID" value="OBZ81706.1"/>
    <property type="molecule type" value="Genomic_DNA"/>
</dbReference>
<dbReference type="InParanoid" id="A0A1C7MZ71"/>
<accession>A0A1C7MZ71</accession>
<evidence type="ECO:0000313" key="2">
    <source>
        <dbReference type="Proteomes" id="UP000093000"/>
    </source>
</evidence>
<organism evidence="1 2">
    <name type="scientific">Choanephora cucurbitarum</name>
    <dbReference type="NCBI Taxonomy" id="101091"/>
    <lineage>
        <taxon>Eukaryota</taxon>
        <taxon>Fungi</taxon>
        <taxon>Fungi incertae sedis</taxon>
        <taxon>Mucoromycota</taxon>
        <taxon>Mucoromycotina</taxon>
        <taxon>Mucoromycetes</taxon>
        <taxon>Mucorales</taxon>
        <taxon>Mucorineae</taxon>
        <taxon>Choanephoraceae</taxon>
        <taxon>Choanephoroideae</taxon>
        <taxon>Choanephora</taxon>
    </lineage>
</organism>
<sequence>LLPPPVPYHLPPLPSHSHPIPVAQQLKFVPFDQFAQLLETIESWIFQGIQQHEQELDVVPFQHGVLCSSQLCHRVLEQILTCK</sequence>
<dbReference type="AlphaFoldDB" id="A0A1C7MZ71"/>
<comment type="caution">
    <text evidence="1">The sequence shown here is derived from an EMBL/GenBank/DDBJ whole genome shotgun (WGS) entry which is preliminary data.</text>
</comment>
<evidence type="ECO:0000313" key="1">
    <source>
        <dbReference type="EMBL" id="OBZ81706.1"/>
    </source>
</evidence>
<keyword evidence="2" id="KW-1185">Reference proteome</keyword>
<dbReference type="Proteomes" id="UP000093000">
    <property type="component" value="Unassembled WGS sequence"/>
</dbReference>
<protein>
    <submittedName>
        <fullName evidence="1">Uncharacterized protein</fullName>
    </submittedName>
</protein>
<dbReference type="OrthoDB" id="205099at2759"/>
<feature type="non-terminal residue" evidence="1">
    <location>
        <position position="1"/>
    </location>
</feature>
<proteinExistence type="predicted"/>
<gene>
    <name evidence="1" type="ORF">A0J61_10244</name>
</gene>
<reference evidence="1 2" key="1">
    <citation type="submission" date="2016-03" db="EMBL/GenBank/DDBJ databases">
        <title>Choanephora cucurbitarum.</title>
        <authorList>
            <person name="Min B."/>
            <person name="Park H."/>
            <person name="Park J.-H."/>
            <person name="Shin H.-D."/>
            <person name="Choi I.-G."/>
        </authorList>
    </citation>
    <scope>NUCLEOTIDE SEQUENCE [LARGE SCALE GENOMIC DNA]</scope>
    <source>
        <strain evidence="1 2">KUS-F28377</strain>
    </source>
</reference>
<dbReference type="STRING" id="101091.A0A1C7MZ71"/>